<dbReference type="RefSeq" id="WP_317705975.1">
    <property type="nucleotide sequence ID" value="NZ_AP024714.1"/>
</dbReference>
<dbReference type="NCBIfam" id="TIGR02532">
    <property type="entry name" value="IV_pilin_GFxxxE"/>
    <property type="match status" value="1"/>
</dbReference>
<sequence length="177" mass="19267">MPVKCRGFTLIEILVAVLVLAIGLLGLAKLQTFGLHSSHGANLRTQATLLAYDMTDRMRANRAGFQGGFYNNPTPADHNCVWDGHAPSVCTPQQMAEHDVWEWNTAVGQGLPQGVGVVCLDATPDDGDDTNGDGTVDTREYACDNNGSLYVVKLWWVDEFDSAGNPVIKRFVTVFQP</sequence>
<gene>
    <name evidence="3" type="ORF">MIT9_P0613</name>
</gene>
<evidence type="ECO:0000256" key="1">
    <source>
        <dbReference type="SAM" id="Phobius"/>
    </source>
</evidence>
<keyword evidence="1" id="KW-0812">Transmembrane</keyword>
<dbReference type="InterPro" id="IPR012902">
    <property type="entry name" value="N_methyl_site"/>
</dbReference>
<keyword evidence="1" id="KW-1133">Transmembrane helix</keyword>
<dbReference type="PROSITE" id="PS00409">
    <property type="entry name" value="PROKAR_NTER_METHYL"/>
    <property type="match status" value="1"/>
</dbReference>
<name>A0AAU9CDK3_9GAMM</name>
<protein>
    <submittedName>
        <fullName evidence="3">Type IV pilus assembly protein PilV</fullName>
    </submittedName>
</protein>
<feature type="domain" description="Type IV pilin Tt1218-like" evidence="2">
    <location>
        <begin position="30"/>
        <end position="101"/>
    </location>
</feature>
<dbReference type="NCBIfam" id="TIGR02523">
    <property type="entry name" value="type_IV_pilV"/>
    <property type="match status" value="1"/>
</dbReference>
<dbReference type="Pfam" id="PF22150">
    <property type="entry name" value="Tt1218-like"/>
    <property type="match status" value="1"/>
</dbReference>
<evidence type="ECO:0000259" key="2">
    <source>
        <dbReference type="Pfam" id="PF22150"/>
    </source>
</evidence>
<feature type="transmembrane region" description="Helical" evidence="1">
    <location>
        <begin position="7"/>
        <end position="28"/>
    </location>
</feature>
<evidence type="ECO:0000313" key="3">
    <source>
        <dbReference type="EMBL" id="BCX81035.1"/>
    </source>
</evidence>
<reference evidence="4" key="1">
    <citation type="journal article" date="2024" name="Int. J. Syst. Evol. Microbiol.">
        <title>Methylomarinovum tepidoasis sp. nov., a moderately thermophilic methanotroph of the family Methylothermaceae isolated from a deep-sea hydrothermal field.</title>
        <authorList>
            <person name="Hirayama H."/>
            <person name="Takaki Y."/>
            <person name="Abe M."/>
            <person name="Miyazaki M."/>
            <person name="Uematsu K."/>
            <person name="Matsui Y."/>
            <person name="Takai K."/>
        </authorList>
    </citation>
    <scope>NUCLEOTIDE SEQUENCE [LARGE SCALE GENOMIC DNA]</scope>
    <source>
        <strain evidence="4">IT-9</strain>
    </source>
</reference>
<dbReference type="AlphaFoldDB" id="A0AAU9CDK3"/>
<dbReference type="InterPro" id="IPR054402">
    <property type="entry name" value="Tt1218-like_dom"/>
</dbReference>
<accession>A0AAU9CDK3</accession>
<dbReference type="Proteomes" id="UP001321825">
    <property type="component" value="Chromosome"/>
</dbReference>
<evidence type="ECO:0000313" key="4">
    <source>
        <dbReference type="Proteomes" id="UP001321825"/>
    </source>
</evidence>
<dbReference type="KEGG" id="mcau:MIT9_P0613"/>
<keyword evidence="1" id="KW-0472">Membrane</keyword>
<dbReference type="EMBL" id="AP024714">
    <property type="protein sequence ID" value="BCX81035.1"/>
    <property type="molecule type" value="Genomic_DNA"/>
</dbReference>
<organism evidence="3 4">
    <name type="scientific">Methylomarinovum caldicuralii</name>
    <dbReference type="NCBI Taxonomy" id="438856"/>
    <lineage>
        <taxon>Bacteria</taxon>
        <taxon>Pseudomonadati</taxon>
        <taxon>Pseudomonadota</taxon>
        <taxon>Gammaproteobacteria</taxon>
        <taxon>Methylococcales</taxon>
        <taxon>Methylothermaceae</taxon>
        <taxon>Methylomarinovum</taxon>
    </lineage>
</organism>
<keyword evidence="4" id="KW-1185">Reference proteome</keyword>
<dbReference type="InterPro" id="IPR013362">
    <property type="entry name" value="Pilus_4_PilV"/>
</dbReference>
<proteinExistence type="predicted"/>
<dbReference type="Pfam" id="PF07963">
    <property type="entry name" value="N_methyl"/>
    <property type="match status" value="1"/>
</dbReference>